<sequence length="119" mass="13924">MTKERYYESQERDLKKDIRSVERALFGLEDNVEGASLRALKAQKELDEAEADLEKARQEMKVARQRLDGYREQLKELRDARNGKTTPKKSQIDTLELMNEVEIVRGLGLDYLQKLEVRP</sequence>
<dbReference type="GeneID" id="2911275"/>
<dbReference type="OrthoDB" id="4087543at2759"/>
<dbReference type="VEuPathDB" id="FungiDB:YALI1_D34840g"/>
<dbReference type="KEGG" id="yli:2911275"/>
<keyword evidence="1" id="KW-0175">Coiled coil</keyword>
<feature type="coiled-coil region" evidence="1">
    <location>
        <begin position="32"/>
        <end position="80"/>
    </location>
</feature>
<reference evidence="2 4" key="1">
    <citation type="journal article" date="2016" name="PLoS ONE">
        <title>Sequence Assembly of Yarrowia lipolytica Strain W29/CLIB89 Shows Transposable Element Diversity.</title>
        <authorList>
            <person name="Magnan C."/>
            <person name="Yu J."/>
            <person name="Chang I."/>
            <person name="Jahn E."/>
            <person name="Kanomata Y."/>
            <person name="Wu J."/>
            <person name="Zeller M."/>
            <person name="Oakes M."/>
            <person name="Baldi P."/>
            <person name="Sandmeyer S."/>
        </authorList>
    </citation>
    <scope>NUCLEOTIDE SEQUENCE [LARGE SCALE GENOMIC DNA]</scope>
    <source>
        <strain evidence="2">CLIB89</strain>
        <strain evidence="4">CLIB89(W29)</strain>
    </source>
</reference>
<dbReference type="Proteomes" id="UP000182444">
    <property type="component" value="Chromosome 1D"/>
</dbReference>
<evidence type="ECO:0000313" key="5">
    <source>
        <dbReference type="Proteomes" id="UP000256601"/>
    </source>
</evidence>
<evidence type="ECO:0000256" key="1">
    <source>
        <dbReference type="SAM" id="Coils"/>
    </source>
</evidence>
<dbReference type="EMBL" id="KZ858975">
    <property type="protein sequence ID" value="RDW26652.1"/>
    <property type="molecule type" value="Genomic_DNA"/>
</dbReference>
<protein>
    <submittedName>
        <fullName evidence="2">Uncharacterized protein</fullName>
    </submittedName>
</protein>
<dbReference type="RefSeq" id="XP_503311.2">
    <property type="nucleotide sequence ID" value="XM_503311.2"/>
</dbReference>
<name>A0A1H6PU21_YARLL</name>
<gene>
    <name evidence="3" type="ORF">B0I71DRAFT_130425</name>
    <name evidence="2" type="ORF">YALI1_D34840g</name>
</gene>
<evidence type="ECO:0000313" key="4">
    <source>
        <dbReference type="Proteomes" id="UP000182444"/>
    </source>
</evidence>
<reference evidence="3 5" key="2">
    <citation type="submission" date="2018-07" db="EMBL/GenBank/DDBJ databases">
        <title>Draft Genome Assemblies for Five Robust Yarrowia lipolytica Strains Exhibiting High Lipid Production and Pentose Sugar Utilization and Sugar Alcohol Secretion from Undetoxified Lignocellulosic Biomass Hydrolysates.</title>
        <authorList>
            <consortium name="DOE Joint Genome Institute"/>
            <person name="Walker C."/>
            <person name="Ryu S."/>
            <person name="Na H."/>
            <person name="Zane M."/>
            <person name="LaButti K."/>
            <person name="Lipzen A."/>
            <person name="Haridas S."/>
            <person name="Barry K."/>
            <person name="Grigoriev I.V."/>
            <person name="Quarterman J."/>
            <person name="Slininger P."/>
            <person name="Dien B."/>
            <person name="Trinh C.T."/>
        </authorList>
    </citation>
    <scope>NUCLEOTIDE SEQUENCE [LARGE SCALE GENOMIC DNA]</scope>
    <source>
        <strain evidence="3 5">YB392</strain>
    </source>
</reference>
<dbReference type="Proteomes" id="UP000256601">
    <property type="component" value="Unassembled WGS sequence"/>
</dbReference>
<proteinExistence type="predicted"/>
<dbReference type="AlphaFoldDB" id="A0A1H6PU21"/>
<accession>A0A1H6PU21</accession>
<evidence type="ECO:0000313" key="2">
    <source>
        <dbReference type="EMBL" id="AOW04678.1"/>
    </source>
</evidence>
<dbReference type="EMBL" id="CP017556">
    <property type="protein sequence ID" value="AOW04678.1"/>
    <property type="molecule type" value="Genomic_DNA"/>
</dbReference>
<dbReference type="VEuPathDB" id="FungiDB:YALI0_D26323g"/>
<organism evidence="2 4">
    <name type="scientific">Yarrowia lipolytica</name>
    <name type="common">Candida lipolytica</name>
    <dbReference type="NCBI Taxonomy" id="4952"/>
    <lineage>
        <taxon>Eukaryota</taxon>
        <taxon>Fungi</taxon>
        <taxon>Dikarya</taxon>
        <taxon>Ascomycota</taxon>
        <taxon>Saccharomycotina</taxon>
        <taxon>Dipodascomycetes</taxon>
        <taxon>Dipodascales</taxon>
        <taxon>Dipodascales incertae sedis</taxon>
        <taxon>Yarrowia</taxon>
    </lineage>
</organism>
<evidence type="ECO:0000313" key="3">
    <source>
        <dbReference type="EMBL" id="RDW26652.1"/>
    </source>
</evidence>